<accession>A0ABP0HY07</accession>
<dbReference type="PROSITE" id="PS50106">
    <property type="entry name" value="PDZ"/>
    <property type="match status" value="1"/>
</dbReference>
<dbReference type="InterPro" id="IPR035940">
    <property type="entry name" value="CAP_sf"/>
</dbReference>
<dbReference type="InterPro" id="IPR036770">
    <property type="entry name" value="Ankyrin_rpt-contain_sf"/>
</dbReference>
<evidence type="ECO:0000313" key="3">
    <source>
        <dbReference type="EMBL" id="CAK8993770.1"/>
    </source>
</evidence>
<dbReference type="SUPFAM" id="SSF48403">
    <property type="entry name" value="Ankyrin repeat"/>
    <property type="match status" value="1"/>
</dbReference>
<dbReference type="Gene3D" id="1.25.40.20">
    <property type="entry name" value="Ankyrin repeat-containing domain"/>
    <property type="match status" value="1"/>
</dbReference>
<feature type="region of interest" description="Disordered" evidence="1">
    <location>
        <begin position="597"/>
        <end position="669"/>
    </location>
</feature>
<dbReference type="Proteomes" id="UP001642484">
    <property type="component" value="Unassembled WGS sequence"/>
</dbReference>
<dbReference type="EMBL" id="CAXAMN010001325">
    <property type="protein sequence ID" value="CAK8993770.1"/>
    <property type="molecule type" value="Genomic_DNA"/>
</dbReference>
<dbReference type="InterPro" id="IPR036034">
    <property type="entry name" value="PDZ_sf"/>
</dbReference>
<feature type="domain" description="PDZ" evidence="2">
    <location>
        <begin position="755"/>
        <end position="819"/>
    </location>
</feature>
<dbReference type="Gene3D" id="3.40.33.10">
    <property type="entry name" value="CAP"/>
    <property type="match status" value="1"/>
</dbReference>
<comment type="caution">
    <text evidence="3">The sequence shown here is derived from an EMBL/GenBank/DDBJ whole genome shotgun (WGS) entry which is preliminary data.</text>
</comment>
<reference evidence="3 4" key="1">
    <citation type="submission" date="2024-02" db="EMBL/GenBank/DDBJ databases">
        <authorList>
            <person name="Chen Y."/>
            <person name="Shah S."/>
            <person name="Dougan E. K."/>
            <person name="Thang M."/>
            <person name="Chan C."/>
        </authorList>
    </citation>
    <scope>NUCLEOTIDE SEQUENCE [LARGE SCALE GENOMIC DNA]</scope>
</reference>
<organism evidence="3 4">
    <name type="scientific">Durusdinium trenchii</name>
    <dbReference type="NCBI Taxonomy" id="1381693"/>
    <lineage>
        <taxon>Eukaryota</taxon>
        <taxon>Sar</taxon>
        <taxon>Alveolata</taxon>
        <taxon>Dinophyceae</taxon>
        <taxon>Suessiales</taxon>
        <taxon>Symbiodiniaceae</taxon>
        <taxon>Durusdinium</taxon>
    </lineage>
</organism>
<feature type="compositionally biased region" description="Polar residues" evidence="1">
    <location>
        <begin position="638"/>
        <end position="648"/>
    </location>
</feature>
<evidence type="ECO:0000313" key="4">
    <source>
        <dbReference type="Proteomes" id="UP001642484"/>
    </source>
</evidence>
<sequence>MATKLKVVNGVFLVDKKGLSFPLKEAPCSRDHDAYYWMQQIHRPSKSYPYMSVFEEELLRLHDELRNHPGRYARVLETWLKRFDAQRSVVRLPSGPLLLREGATVLCEAMEFLKAQEGHFKPKVKQLTPSKALCYGCQLHCHAAGRLGLDAHVSPSLVSEERFAEILRTLKVRETTSTRQASVAARSTVTCGATKEEMTGPNARASAFLVKEDQVAENCCFGPLTPLEAVLSLVVDDGEASRGHRRNIFDHRHRFVGVAHGLHLFSGVMSVMAFSPKETLTEKASAELDGLHRAFRGRLTVADFVAGDALLDIVRPRMCVGCGGIQLGDGMRKYRGLDEQGVEMENAYCHPECDVCPQCGERLEESGENLCTRFTRNGMTKRCHQRCIAQAFGMYCKLCGAPKSGNFMEYNDFNRPALEPIMDLIVVKAKVKTLREGDLLCHACVEPLFQAHRRRVDEQLSALAKKREEEASKVCVACGKQVRGVPVIFNGALYHKKCHSKCHSKPCVVCKQMISEHDERLIMEEETHVHRRCADRFRKGRAAGAKALCGQCGNEFSSTSRRVQVDALWMHEECYQKSRETRCRVCRELIRTEPRVSWSQESTDGVHGGLEEPLERLPNVHPSTRPSTRERGSARPLTAQSRAQSRGQSRGAGTAKAKTPHSIPGNVGYYQRAEVKGRVKQPKLDTDMAKLKELFAYCEASNYRGVRAMVSHYPYLLGLTDAHGLSALHHAVMSGEPAFVSKVLQLYRDPKTFSLKTLIYSTEEELLKDMELGVQVAGGKSTEDNEATVKAVASGSKAESAGLMPGDRLEACSGAGFLSYRQPPPLHKNVLESLRSKYVSSSFGFPVTLEFRGNAAVEILAKDGWTPTHSAAGRGAHGDKQILWLLLNEEEKAQMSKDIAGCTPQHWVHIEQRMRRRSNRRPLSAGPCGSKRLASLVKKTGDIR</sequence>
<dbReference type="Gene3D" id="2.30.42.10">
    <property type="match status" value="1"/>
</dbReference>
<dbReference type="SUPFAM" id="SSF50156">
    <property type="entry name" value="PDZ domain-like"/>
    <property type="match status" value="1"/>
</dbReference>
<dbReference type="InterPro" id="IPR001478">
    <property type="entry name" value="PDZ"/>
</dbReference>
<proteinExistence type="predicted"/>
<evidence type="ECO:0000256" key="1">
    <source>
        <dbReference type="SAM" id="MobiDB-lite"/>
    </source>
</evidence>
<protein>
    <recommendedName>
        <fullName evidence="2">PDZ domain-containing protein</fullName>
    </recommendedName>
</protein>
<keyword evidence="4" id="KW-1185">Reference proteome</keyword>
<evidence type="ECO:0000259" key="2">
    <source>
        <dbReference type="PROSITE" id="PS50106"/>
    </source>
</evidence>
<gene>
    <name evidence="3" type="ORF">CCMP2556_LOCUS3370</name>
</gene>
<name>A0ABP0HY07_9DINO</name>